<evidence type="ECO:0000313" key="9">
    <source>
        <dbReference type="EMBL" id="QQV78836.1"/>
    </source>
</evidence>
<evidence type="ECO:0000259" key="8">
    <source>
        <dbReference type="Pfam" id="PF13145"/>
    </source>
</evidence>
<keyword evidence="4" id="KW-0732">Signal</keyword>
<feature type="region of interest" description="Disordered" evidence="7">
    <location>
        <begin position="252"/>
        <end position="275"/>
    </location>
</feature>
<dbReference type="KEGG" id="sari:H5J25_04780"/>
<dbReference type="Proteomes" id="UP000595894">
    <property type="component" value="Chromosome"/>
</dbReference>
<feature type="compositionally biased region" description="Low complexity" evidence="7">
    <location>
        <begin position="254"/>
        <end position="275"/>
    </location>
</feature>
<evidence type="ECO:0000256" key="3">
    <source>
        <dbReference type="ARBA" id="ARBA00013194"/>
    </source>
</evidence>
<evidence type="ECO:0000256" key="1">
    <source>
        <dbReference type="ARBA" id="ARBA00000971"/>
    </source>
</evidence>
<dbReference type="Pfam" id="PF13145">
    <property type="entry name" value="Rotamase_2"/>
    <property type="match status" value="1"/>
</dbReference>
<reference evidence="10" key="1">
    <citation type="submission" date="2020-09" db="EMBL/GenBank/DDBJ databases">
        <title>Sphingomonas sp., a new species isolated from pork steak.</title>
        <authorList>
            <person name="Heidler von Heilborn D."/>
        </authorList>
    </citation>
    <scope>NUCLEOTIDE SEQUENCE [LARGE SCALE GENOMIC DNA]</scope>
</reference>
<accession>A0A974S5V8</accession>
<protein>
    <recommendedName>
        <fullName evidence="3">peptidylprolyl isomerase</fullName>
        <ecNumber evidence="3">5.2.1.8</ecNumber>
    </recommendedName>
</protein>
<keyword evidence="5" id="KW-0697">Rotamase</keyword>
<evidence type="ECO:0000256" key="6">
    <source>
        <dbReference type="ARBA" id="ARBA00023235"/>
    </source>
</evidence>
<dbReference type="Gene3D" id="1.10.8.1040">
    <property type="match status" value="1"/>
</dbReference>
<dbReference type="EC" id="5.2.1.8" evidence="3"/>
<dbReference type="PANTHER" id="PTHR47245">
    <property type="entry name" value="PEPTIDYLPROLYL ISOMERASE"/>
    <property type="match status" value="1"/>
</dbReference>
<keyword evidence="6" id="KW-0413">Isomerase</keyword>
<dbReference type="SUPFAM" id="SSF109998">
    <property type="entry name" value="Triger factor/SurA peptide-binding domain-like"/>
    <property type="match status" value="1"/>
</dbReference>
<evidence type="ECO:0000313" key="10">
    <source>
        <dbReference type="Proteomes" id="UP000595894"/>
    </source>
</evidence>
<proteinExistence type="inferred from homology"/>
<keyword evidence="10" id="KW-1185">Reference proteome</keyword>
<dbReference type="PANTHER" id="PTHR47245:SF1">
    <property type="entry name" value="FOLDASE PROTEIN PRSA"/>
    <property type="match status" value="1"/>
</dbReference>
<evidence type="ECO:0000256" key="7">
    <source>
        <dbReference type="SAM" id="MobiDB-lite"/>
    </source>
</evidence>
<gene>
    <name evidence="9" type="ORF">H5J25_04780</name>
</gene>
<evidence type="ECO:0000256" key="5">
    <source>
        <dbReference type="ARBA" id="ARBA00023110"/>
    </source>
</evidence>
<comment type="similarity">
    <text evidence="2">Belongs to the PpiC/parvulin rotamase family.</text>
</comment>
<organism evidence="9 10">
    <name type="scientific">Sphingomonas aliaeris</name>
    <dbReference type="NCBI Taxonomy" id="2759526"/>
    <lineage>
        <taxon>Bacteria</taxon>
        <taxon>Pseudomonadati</taxon>
        <taxon>Pseudomonadota</taxon>
        <taxon>Alphaproteobacteria</taxon>
        <taxon>Sphingomonadales</taxon>
        <taxon>Sphingomonadaceae</taxon>
        <taxon>Sphingomonas</taxon>
    </lineage>
</organism>
<name>A0A974S5V8_9SPHN</name>
<dbReference type="InterPro" id="IPR050245">
    <property type="entry name" value="PrsA_foldase"/>
</dbReference>
<dbReference type="InterPro" id="IPR000297">
    <property type="entry name" value="PPIase_PpiC"/>
</dbReference>
<dbReference type="InterPro" id="IPR027304">
    <property type="entry name" value="Trigger_fact/SurA_dom_sf"/>
</dbReference>
<dbReference type="GO" id="GO:0003755">
    <property type="term" value="F:peptidyl-prolyl cis-trans isomerase activity"/>
    <property type="evidence" value="ECO:0007669"/>
    <property type="project" value="UniProtKB-KW"/>
</dbReference>
<evidence type="ECO:0000256" key="4">
    <source>
        <dbReference type="ARBA" id="ARBA00022729"/>
    </source>
</evidence>
<comment type="catalytic activity">
    <reaction evidence="1">
        <text>[protein]-peptidylproline (omega=180) = [protein]-peptidylproline (omega=0)</text>
        <dbReference type="Rhea" id="RHEA:16237"/>
        <dbReference type="Rhea" id="RHEA-COMP:10747"/>
        <dbReference type="Rhea" id="RHEA-COMP:10748"/>
        <dbReference type="ChEBI" id="CHEBI:83833"/>
        <dbReference type="ChEBI" id="CHEBI:83834"/>
        <dbReference type="EC" id="5.2.1.8"/>
    </reaction>
</comment>
<dbReference type="Pfam" id="PF13624">
    <property type="entry name" value="SurA_N_3"/>
    <property type="match status" value="1"/>
</dbReference>
<sequence>MLVLLSGCEKKVGGQVVAVVNGEEITQQQLNAELNGAQLQPGADKKAIMAQLLQRVVDRTLLVQQAKADGLDQSPAYLEQARRQQESLLVNMLAGKMAKNISLPDNSAVSNFIAGNPTMFAGRKRYMLDQIVFPQPTDMTVIKDLQPAHSLEAIAQILTAKGIQFQRGNGQVDSGMLPPDVASRIAALPAGEPFLIPDNGRLVASVIKSAEAVATPEDQAKPAALNVLRQQALAEAMRKQVAKSRSTAKIEYQPGFAPPAGVKPGAPAAGAAPKA</sequence>
<dbReference type="EMBL" id="CP061035">
    <property type="protein sequence ID" value="QQV78836.1"/>
    <property type="molecule type" value="Genomic_DNA"/>
</dbReference>
<feature type="domain" description="PpiC" evidence="8">
    <location>
        <begin position="104"/>
        <end position="222"/>
    </location>
</feature>
<dbReference type="AlphaFoldDB" id="A0A974S5V8"/>
<evidence type="ECO:0000256" key="2">
    <source>
        <dbReference type="ARBA" id="ARBA00007656"/>
    </source>
</evidence>